<dbReference type="RefSeq" id="WP_065232805.1">
    <property type="nucleotide sequence ID" value="NZ_LNXT01000015.1"/>
</dbReference>
<reference evidence="1 3" key="1">
    <citation type="submission" date="2015-11" db="EMBL/GenBank/DDBJ databases">
        <title>Genomic analysis of 38 Legionella species identifies large and diverse effector repertoires.</title>
        <authorList>
            <person name="Burstein D."/>
            <person name="Amaro F."/>
            <person name="Zusman T."/>
            <person name="Lifshitz Z."/>
            <person name="Cohen O."/>
            <person name="Gilbert J.A."/>
            <person name="Pupko T."/>
            <person name="Shuman H.A."/>
            <person name="Segal G."/>
        </authorList>
    </citation>
    <scope>NUCLEOTIDE SEQUENCE [LARGE SCALE GENOMIC DNA]</scope>
    <source>
        <strain evidence="1 3">CDC#1407-AL-14</strain>
    </source>
</reference>
<protein>
    <submittedName>
        <fullName evidence="2">Zn-ribbon-containing, possible RNA-binding protein-like protein</fullName>
    </submittedName>
</protein>
<reference evidence="2 4" key="2">
    <citation type="submission" date="2018-06" db="EMBL/GenBank/DDBJ databases">
        <authorList>
            <consortium name="Pathogen Informatics"/>
            <person name="Doyle S."/>
        </authorList>
    </citation>
    <scope>NUCLEOTIDE SEQUENCE [LARGE SCALE GENOMIC DNA]</scope>
    <source>
        <strain evidence="2 4">NCTC12437</strain>
    </source>
</reference>
<dbReference type="EMBL" id="LNXT01000015">
    <property type="protein sequence ID" value="KTC72498.1"/>
    <property type="molecule type" value="Genomic_DNA"/>
</dbReference>
<dbReference type="Proteomes" id="UP000054735">
    <property type="component" value="Unassembled WGS sequence"/>
</dbReference>
<organism evidence="2 4">
    <name type="scientific">Legionella birminghamensis</name>
    <dbReference type="NCBI Taxonomy" id="28083"/>
    <lineage>
        <taxon>Bacteria</taxon>
        <taxon>Pseudomonadati</taxon>
        <taxon>Pseudomonadota</taxon>
        <taxon>Gammaproteobacteria</taxon>
        <taxon>Legionellales</taxon>
        <taxon>Legionellaceae</taxon>
        <taxon>Legionella</taxon>
    </lineage>
</organism>
<gene>
    <name evidence="1" type="ORF">Lbir_1273</name>
    <name evidence="2" type="ORF">NCTC12437_00390</name>
</gene>
<evidence type="ECO:0000313" key="1">
    <source>
        <dbReference type="EMBL" id="KTC72498.1"/>
    </source>
</evidence>
<evidence type="ECO:0000313" key="3">
    <source>
        <dbReference type="Proteomes" id="UP000054735"/>
    </source>
</evidence>
<dbReference type="OrthoDB" id="5660016at2"/>
<sequence length="150" mass="17005">MRRINHCMNKQLAEICLKSAEIDKLNTEVKKYLPEHLSPHCQVGSFSRGTLTLHIHNPAWATELRYCLPDLRDSLRRESGLYQLASVKIAVASENYEQHSPPKKTRQFLSAATCSSLYALSEVCSYEPLRDALRNLANNNKFAGDKSVNE</sequence>
<dbReference type="EMBL" id="UGNW01000001">
    <property type="protein sequence ID" value="STX30630.1"/>
    <property type="molecule type" value="Genomic_DNA"/>
</dbReference>
<keyword evidence="3" id="KW-1185">Reference proteome</keyword>
<dbReference type="Proteomes" id="UP000255066">
    <property type="component" value="Unassembled WGS sequence"/>
</dbReference>
<dbReference type="InterPro" id="IPR007922">
    <property type="entry name" value="DciA-like"/>
</dbReference>
<proteinExistence type="predicted"/>
<evidence type="ECO:0000313" key="4">
    <source>
        <dbReference type="Proteomes" id="UP000255066"/>
    </source>
</evidence>
<dbReference type="AlphaFoldDB" id="A0A378I7B4"/>
<evidence type="ECO:0000313" key="2">
    <source>
        <dbReference type="EMBL" id="STX30630.1"/>
    </source>
</evidence>
<dbReference type="Pfam" id="PF05258">
    <property type="entry name" value="DciA"/>
    <property type="match status" value="1"/>
</dbReference>
<name>A0A378I7B4_9GAMM</name>
<accession>A0A378I7B4</accession>
<dbReference type="STRING" id="28083.Lbir_1273"/>